<gene>
    <name evidence="2" type="ORF">RRG08_064950</name>
</gene>
<evidence type="ECO:0000313" key="3">
    <source>
        <dbReference type="Proteomes" id="UP001283361"/>
    </source>
</evidence>
<dbReference type="EMBL" id="JAWDGP010003338">
    <property type="protein sequence ID" value="KAK3775391.1"/>
    <property type="molecule type" value="Genomic_DNA"/>
</dbReference>
<protein>
    <submittedName>
        <fullName evidence="2">Uncharacterized protein</fullName>
    </submittedName>
</protein>
<feature type="region of interest" description="Disordered" evidence="1">
    <location>
        <begin position="99"/>
        <end position="119"/>
    </location>
</feature>
<evidence type="ECO:0000256" key="1">
    <source>
        <dbReference type="SAM" id="MobiDB-lite"/>
    </source>
</evidence>
<sequence>MELRHRLLYAVSSNVDLILYGCEAWTLPQTLMDKTGSCGMWLLRLMGKISWEQKTKTADVLKDLKTEKNTSKHNKSKETQNIWATANAEIQLSKNILEGKKEGREDHEAGHGLSGAITS</sequence>
<dbReference type="Proteomes" id="UP001283361">
    <property type="component" value="Unassembled WGS sequence"/>
</dbReference>
<dbReference type="AlphaFoldDB" id="A0AAE0ZV15"/>
<comment type="caution">
    <text evidence="2">The sequence shown here is derived from an EMBL/GenBank/DDBJ whole genome shotgun (WGS) entry which is preliminary data.</text>
</comment>
<proteinExistence type="predicted"/>
<evidence type="ECO:0000313" key="2">
    <source>
        <dbReference type="EMBL" id="KAK3775391.1"/>
    </source>
</evidence>
<reference evidence="2" key="1">
    <citation type="journal article" date="2023" name="G3 (Bethesda)">
        <title>A reference genome for the long-term kleptoplast-retaining sea slug Elysia crispata morphotype clarki.</title>
        <authorList>
            <person name="Eastman K.E."/>
            <person name="Pendleton A.L."/>
            <person name="Shaikh M.A."/>
            <person name="Suttiyut T."/>
            <person name="Ogas R."/>
            <person name="Tomko P."/>
            <person name="Gavelis G."/>
            <person name="Widhalm J.R."/>
            <person name="Wisecaver J.H."/>
        </authorList>
    </citation>
    <scope>NUCLEOTIDE SEQUENCE</scope>
    <source>
        <strain evidence="2">ECLA1</strain>
    </source>
</reference>
<name>A0AAE0ZV15_9GAST</name>
<keyword evidence="3" id="KW-1185">Reference proteome</keyword>
<feature type="compositionally biased region" description="Basic and acidic residues" evidence="1">
    <location>
        <begin position="99"/>
        <end position="110"/>
    </location>
</feature>
<organism evidence="2 3">
    <name type="scientific">Elysia crispata</name>
    <name type="common">lettuce slug</name>
    <dbReference type="NCBI Taxonomy" id="231223"/>
    <lineage>
        <taxon>Eukaryota</taxon>
        <taxon>Metazoa</taxon>
        <taxon>Spiralia</taxon>
        <taxon>Lophotrochozoa</taxon>
        <taxon>Mollusca</taxon>
        <taxon>Gastropoda</taxon>
        <taxon>Heterobranchia</taxon>
        <taxon>Euthyneura</taxon>
        <taxon>Panpulmonata</taxon>
        <taxon>Sacoglossa</taxon>
        <taxon>Placobranchoidea</taxon>
        <taxon>Plakobranchidae</taxon>
        <taxon>Elysia</taxon>
    </lineage>
</organism>
<accession>A0AAE0ZV15</accession>